<organism evidence="1 2">
    <name type="scientific">Russula earlei</name>
    <dbReference type="NCBI Taxonomy" id="71964"/>
    <lineage>
        <taxon>Eukaryota</taxon>
        <taxon>Fungi</taxon>
        <taxon>Dikarya</taxon>
        <taxon>Basidiomycota</taxon>
        <taxon>Agaricomycotina</taxon>
        <taxon>Agaricomycetes</taxon>
        <taxon>Russulales</taxon>
        <taxon>Russulaceae</taxon>
        <taxon>Russula</taxon>
    </lineage>
</organism>
<dbReference type="Proteomes" id="UP001207468">
    <property type="component" value="Unassembled WGS sequence"/>
</dbReference>
<evidence type="ECO:0000313" key="2">
    <source>
        <dbReference type="Proteomes" id="UP001207468"/>
    </source>
</evidence>
<keyword evidence="2" id="KW-1185">Reference proteome</keyword>
<proteinExistence type="predicted"/>
<name>A0ACC0U9R4_9AGAM</name>
<accession>A0ACC0U9R4</accession>
<comment type="caution">
    <text evidence="1">The sequence shown here is derived from an EMBL/GenBank/DDBJ whole genome shotgun (WGS) entry which is preliminary data.</text>
</comment>
<dbReference type="EMBL" id="JAGFNK010000097">
    <property type="protein sequence ID" value="KAI9508237.1"/>
    <property type="molecule type" value="Genomic_DNA"/>
</dbReference>
<protein>
    <submittedName>
        <fullName evidence="1">Uncharacterized protein</fullName>
    </submittedName>
</protein>
<evidence type="ECO:0000313" key="1">
    <source>
        <dbReference type="EMBL" id="KAI9508237.1"/>
    </source>
</evidence>
<sequence>MIVQDSEEKSSVKSAPRDEETRSQAAEQSPPPYSPPLQGSSKDPTPSPLFNLSPDLAPANYIHVKERNNNVKRKVLLDLDIPRPPASALPPEVQGEDIPHLLLDSQNGTVSGEIWVVCATKRSDDPATAGRAHKPAARERVRLHLHARNGTVNARVHIHPSTVEPRPFLDIEARSLNGSVGITIPRSFRGQLTLHSDNGRAILSSALKPRAATLSTVNGTHTYFVGERPSRGTWNTGTNEEGEEVDAVVGWTKNGSVRVSYDDEAVACPKGPGVLSSLFRAIGF</sequence>
<gene>
    <name evidence="1" type="ORF">F5148DRAFT_1284258</name>
</gene>
<reference evidence="1" key="1">
    <citation type="submission" date="2021-03" db="EMBL/GenBank/DDBJ databases">
        <title>Evolutionary priming and transition to the ectomycorrhizal habit in an iconic lineage of mushroom-forming fungi: is preadaptation a requirement?</title>
        <authorList>
            <consortium name="DOE Joint Genome Institute"/>
            <person name="Looney B.P."/>
            <person name="Miyauchi S."/>
            <person name="Morin E."/>
            <person name="Drula E."/>
            <person name="Courty P.E."/>
            <person name="Chicoki N."/>
            <person name="Fauchery L."/>
            <person name="Kohler A."/>
            <person name="Kuo A."/>
            <person name="LaButti K."/>
            <person name="Pangilinan J."/>
            <person name="Lipzen A."/>
            <person name="Riley R."/>
            <person name="Andreopoulos W."/>
            <person name="He G."/>
            <person name="Johnson J."/>
            <person name="Barry K.W."/>
            <person name="Grigoriev I.V."/>
            <person name="Nagy L."/>
            <person name="Hibbett D."/>
            <person name="Henrissat B."/>
            <person name="Matheny P.B."/>
            <person name="Labbe J."/>
            <person name="Martin A.F."/>
        </authorList>
    </citation>
    <scope>NUCLEOTIDE SEQUENCE</scope>
    <source>
        <strain evidence="1">BPL698</strain>
    </source>
</reference>